<sequence length="875" mass="95812">MTDSILARDQVDLTNCDREPIHIPGAILPHGAMLVLDGAGLRVLQAAGDTEGLLGRPISALLSRPLDDLFSSEQINRLRALSQEPDLVKPRHLLDPVLRIAGGAPLDASAHRVDGDLVLEFEAAATDDAFVTDPLAAVQLMVEGFSVAPSLFLLCQMATASVRRVAQYDRVMIYRFMPDGSGWVIAESRAPELAPFLDLHYPAADIPQQARALYLKSWLRLITQVDYDPAPLTPQLNPRTDKPLDMSHAILRDVSPIHREYLRNMGINASMSISIIVAGKLWGLIACHNDSPRRLPRHLRAVCELFGSMFSLQLEARERSEQFEARLASRKILQELMLNLAGVEDYAYGLTQQTPNLLDYIHGGDIALDGQRGGGVAVRVEGATTSLGATPDRAQITAMVEWLTSYMTDTEGVFATDRLSEIYPPARDFANVASGLLVIAVSRDPSDFILWFRPELVETALWAGDPEKPMISGPNGDRLSPRKSFEVWKQTVRNRALPWTVAEVDSAFDLRVSLLQVVLRRIEAASQERAKAHDRDKLLMAELDHRVKNTLANIQALVTQSSRNAASLTGFVEGLDRRIHSMAKAHSLLTQSRWEGVSVEGLLTEELGSYIQGSGVVHLEGDDAVLTPKSALSLSLALHELATNAAKFGSLSRVEGQVSVSWRVPDDGSLILIWRESGGPHVAPPTRRGFGSSLIERALALETGGRAAIDYAPTGVVCEIMLPKSALVEIGERALMRVEPPTAPVPAYEIPDKPRLLIVEDSYLVILTLEAMCEDLSWTMVGPATRLGEAIRLAQTETFDAALLDVNLDGEMSWEVAGILKDRGIPFAFSTGYDETSILPEHLAGSQIFAKPYRMADVESRLRRMMSLNAAGETT</sequence>
<dbReference type="Proteomes" id="UP000216147">
    <property type="component" value="Unassembled WGS sequence"/>
</dbReference>
<evidence type="ECO:0000313" key="16">
    <source>
        <dbReference type="Proteomes" id="UP000216147"/>
    </source>
</evidence>
<feature type="domain" description="Phytochrome chromophore attachment site" evidence="13">
    <location>
        <begin position="150"/>
        <end position="308"/>
    </location>
</feature>
<dbReference type="SMART" id="SM00911">
    <property type="entry name" value="HWE_HK"/>
    <property type="match status" value="1"/>
</dbReference>
<dbReference type="SMART" id="SM00065">
    <property type="entry name" value="GAF"/>
    <property type="match status" value="1"/>
</dbReference>
<evidence type="ECO:0000256" key="10">
    <source>
        <dbReference type="ARBA" id="ARBA00022991"/>
    </source>
</evidence>
<dbReference type="EMBL" id="NCEQ01000003">
    <property type="protein sequence ID" value="OYX58155.1"/>
    <property type="molecule type" value="Genomic_DNA"/>
</dbReference>
<keyword evidence="5" id="KW-0716">Sensory transduction</keyword>
<keyword evidence="4 12" id="KW-0597">Phosphoprotein</keyword>
<dbReference type="InterPro" id="IPR035965">
    <property type="entry name" value="PAS-like_dom_sf"/>
</dbReference>
<keyword evidence="11" id="KW-0675">Receptor</keyword>
<name>A0A258HMA2_9CAUL</name>
<dbReference type="PROSITE" id="PS50046">
    <property type="entry name" value="PHYTOCHROME_2"/>
    <property type="match status" value="1"/>
</dbReference>
<evidence type="ECO:0000259" key="13">
    <source>
        <dbReference type="PROSITE" id="PS50046"/>
    </source>
</evidence>
<dbReference type="GO" id="GO:0004673">
    <property type="term" value="F:protein histidine kinase activity"/>
    <property type="evidence" value="ECO:0007669"/>
    <property type="project" value="UniProtKB-EC"/>
</dbReference>
<keyword evidence="8" id="KW-0418">Kinase</keyword>
<dbReference type="Gene3D" id="3.30.450.40">
    <property type="match status" value="1"/>
</dbReference>
<evidence type="ECO:0000256" key="7">
    <source>
        <dbReference type="ARBA" id="ARBA00022741"/>
    </source>
</evidence>
<dbReference type="GO" id="GO:0005524">
    <property type="term" value="F:ATP binding"/>
    <property type="evidence" value="ECO:0007669"/>
    <property type="project" value="UniProtKB-KW"/>
</dbReference>
<dbReference type="PROSITE" id="PS50110">
    <property type="entry name" value="RESPONSE_REGULATORY"/>
    <property type="match status" value="1"/>
</dbReference>
<dbReference type="Gene3D" id="3.30.565.10">
    <property type="entry name" value="Histidine kinase-like ATPase, C-terminal domain"/>
    <property type="match status" value="1"/>
</dbReference>
<gene>
    <name evidence="15" type="ORF">B7Y86_03885</name>
</gene>
<feature type="modified residue" description="4-aspartylphosphate" evidence="12">
    <location>
        <position position="805"/>
    </location>
</feature>
<dbReference type="Gene3D" id="3.30.450.270">
    <property type="match status" value="1"/>
</dbReference>
<keyword evidence="7" id="KW-0547">Nucleotide-binding</keyword>
<dbReference type="InterPro" id="IPR011102">
    <property type="entry name" value="Sig_transdc_His_kinase_HWE"/>
</dbReference>
<dbReference type="Pfam" id="PF08446">
    <property type="entry name" value="PAS_2"/>
    <property type="match status" value="1"/>
</dbReference>
<dbReference type="SUPFAM" id="SSF55781">
    <property type="entry name" value="GAF domain-like"/>
    <property type="match status" value="2"/>
</dbReference>
<dbReference type="SUPFAM" id="SSF52172">
    <property type="entry name" value="CheY-like"/>
    <property type="match status" value="1"/>
</dbReference>
<dbReference type="Pfam" id="PF00360">
    <property type="entry name" value="PHY"/>
    <property type="match status" value="1"/>
</dbReference>
<comment type="catalytic activity">
    <reaction evidence="1">
        <text>ATP + protein L-histidine = ADP + protein N-phospho-L-histidine.</text>
        <dbReference type="EC" id="2.7.13.3"/>
    </reaction>
</comment>
<dbReference type="InterPro" id="IPR001294">
    <property type="entry name" value="Phytochrome"/>
</dbReference>
<dbReference type="PANTHER" id="PTHR41523">
    <property type="entry name" value="TWO-COMPONENT SYSTEM SENSOR PROTEIN"/>
    <property type="match status" value="1"/>
</dbReference>
<evidence type="ECO:0000256" key="4">
    <source>
        <dbReference type="ARBA" id="ARBA00022553"/>
    </source>
</evidence>
<proteinExistence type="predicted"/>
<dbReference type="SUPFAM" id="SSF55785">
    <property type="entry name" value="PYP-like sensor domain (PAS domain)"/>
    <property type="match status" value="1"/>
</dbReference>
<comment type="caution">
    <text evidence="15">The sequence shown here is derived from an EMBL/GenBank/DDBJ whole genome shotgun (WGS) entry which is preliminary data.</text>
</comment>
<dbReference type="GO" id="GO:0009881">
    <property type="term" value="F:photoreceptor activity"/>
    <property type="evidence" value="ECO:0007669"/>
    <property type="project" value="UniProtKB-KW"/>
</dbReference>
<dbReference type="InterPro" id="IPR001789">
    <property type="entry name" value="Sig_transdc_resp-reg_receiver"/>
</dbReference>
<evidence type="ECO:0000256" key="11">
    <source>
        <dbReference type="ARBA" id="ARBA00023170"/>
    </source>
</evidence>
<accession>A0A258HMA2</accession>
<dbReference type="Pfam" id="PF01590">
    <property type="entry name" value="GAF"/>
    <property type="match status" value="1"/>
</dbReference>
<evidence type="ECO:0000256" key="12">
    <source>
        <dbReference type="PROSITE-ProRule" id="PRU00169"/>
    </source>
</evidence>
<dbReference type="InterPro" id="IPR011006">
    <property type="entry name" value="CheY-like_superfamily"/>
</dbReference>
<dbReference type="GO" id="GO:0009584">
    <property type="term" value="P:detection of visible light"/>
    <property type="evidence" value="ECO:0007669"/>
    <property type="project" value="InterPro"/>
</dbReference>
<evidence type="ECO:0000256" key="9">
    <source>
        <dbReference type="ARBA" id="ARBA00022840"/>
    </source>
</evidence>
<dbReference type="AlphaFoldDB" id="A0A258HMA2"/>
<dbReference type="InterPro" id="IPR003018">
    <property type="entry name" value="GAF"/>
</dbReference>
<feature type="domain" description="Response regulatory" evidence="14">
    <location>
        <begin position="755"/>
        <end position="866"/>
    </location>
</feature>
<keyword evidence="6" id="KW-0808">Transferase</keyword>
<evidence type="ECO:0000313" key="15">
    <source>
        <dbReference type="EMBL" id="OYX58155.1"/>
    </source>
</evidence>
<organism evidence="15 16">
    <name type="scientific">Brevundimonas subvibrioides</name>
    <dbReference type="NCBI Taxonomy" id="74313"/>
    <lineage>
        <taxon>Bacteria</taxon>
        <taxon>Pseudomonadati</taxon>
        <taxon>Pseudomonadota</taxon>
        <taxon>Alphaproteobacteria</taxon>
        <taxon>Caulobacterales</taxon>
        <taxon>Caulobacteraceae</taxon>
        <taxon>Brevundimonas</taxon>
    </lineage>
</organism>
<dbReference type="Pfam" id="PF07536">
    <property type="entry name" value="HWE_HK"/>
    <property type="match status" value="1"/>
</dbReference>
<dbReference type="GO" id="GO:0000160">
    <property type="term" value="P:phosphorelay signal transduction system"/>
    <property type="evidence" value="ECO:0007669"/>
    <property type="project" value="InterPro"/>
</dbReference>
<dbReference type="GO" id="GO:0006355">
    <property type="term" value="P:regulation of DNA-templated transcription"/>
    <property type="evidence" value="ECO:0007669"/>
    <property type="project" value="InterPro"/>
</dbReference>
<dbReference type="InterPro" id="IPR016132">
    <property type="entry name" value="Phyto_chromo_attachment"/>
</dbReference>
<dbReference type="SMART" id="SM00448">
    <property type="entry name" value="REC"/>
    <property type="match status" value="1"/>
</dbReference>
<evidence type="ECO:0000256" key="8">
    <source>
        <dbReference type="ARBA" id="ARBA00022777"/>
    </source>
</evidence>
<evidence type="ECO:0000256" key="1">
    <source>
        <dbReference type="ARBA" id="ARBA00000085"/>
    </source>
</evidence>
<evidence type="ECO:0000256" key="3">
    <source>
        <dbReference type="ARBA" id="ARBA00022543"/>
    </source>
</evidence>
<dbReference type="Gene3D" id="3.30.450.20">
    <property type="entry name" value="PAS domain"/>
    <property type="match status" value="1"/>
</dbReference>
<reference evidence="15 16" key="1">
    <citation type="submission" date="2017-03" db="EMBL/GenBank/DDBJ databases">
        <title>Lifting the veil on microbial sulfur biogeochemistry in mining wastewaters.</title>
        <authorList>
            <person name="Kantor R.S."/>
            <person name="Colenbrander Nelson T."/>
            <person name="Marshall S."/>
            <person name="Bennett D."/>
            <person name="Apte S."/>
            <person name="Camacho D."/>
            <person name="Thomas B.C."/>
            <person name="Warren L.A."/>
            <person name="Banfield J.F."/>
        </authorList>
    </citation>
    <scope>NUCLEOTIDE SEQUENCE [LARGE SCALE GENOMIC DNA]</scope>
    <source>
        <strain evidence="15">32-68-21</strain>
    </source>
</reference>
<keyword evidence="10" id="KW-0157">Chromophore</keyword>
<dbReference type="InterPro" id="IPR013515">
    <property type="entry name" value="Phytochrome_cen-reg"/>
</dbReference>
<evidence type="ECO:0000259" key="14">
    <source>
        <dbReference type="PROSITE" id="PS50110"/>
    </source>
</evidence>
<protein>
    <recommendedName>
        <fullName evidence="2">histidine kinase</fullName>
        <ecNumber evidence="2">2.7.13.3</ecNumber>
    </recommendedName>
</protein>
<keyword evidence="3" id="KW-0600">Photoreceptor protein</keyword>
<dbReference type="PRINTS" id="PR01033">
    <property type="entry name" value="PHYTOCHROME"/>
</dbReference>
<evidence type="ECO:0000256" key="2">
    <source>
        <dbReference type="ARBA" id="ARBA00012438"/>
    </source>
</evidence>
<dbReference type="InterPro" id="IPR036890">
    <property type="entry name" value="HATPase_C_sf"/>
</dbReference>
<dbReference type="Gene3D" id="3.40.50.2300">
    <property type="match status" value="1"/>
</dbReference>
<dbReference type="InterPro" id="IPR043150">
    <property type="entry name" value="Phytochrome_PHY_sf"/>
</dbReference>
<evidence type="ECO:0000256" key="5">
    <source>
        <dbReference type="ARBA" id="ARBA00022606"/>
    </source>
</evidence>
<dbReference type="PANTHER" id="PTHR41523:SF7">
    <property type="entry name" value="HISTIDINE KINASE"/>
    <property type="match status" value="1"/>
</dbReference>
<dbReference type="InterPro" id="IPR029016">
    <property type="entry name" value="GAF-like_dom_sf"/>
</dbReference>
<dbReference type="EC" id="2.7.13.3" evidence="2"/>
<dbReference type="InterPro" id="IPR013654">
    <property type="entry name" value="PAS_2"/>
</dbReference>
<evidence type="ECO:0000256" key="6">
    <source>
        <dbReference type="ARBA" id="ARBA00022679"/>
    </source>
</evidence>
<keyword evidence="9" id="KW-0067">ATP-binding</keyword>